<dbReference type="GO" id="GO:0005634">
    <property type="term" value="C:nucleus"/>
    <property type="evidence" value="ECO:0007669"/>
    <property type="project" value="TreeGrafter"/>
</dbReference>
<dbReference type="Pfam" id="PF00659">
    <property type="entry name" value="POLO_box"/>
    <property type="match status" value="2"/>
</dbReference>
<dbReference type="InterPro" id="IPR000959">
    <property type="entry name" value="POLO_box_dom"/>
</dbReference>
<dbReference type="Pfam" id="PF00069">
    <property type="entry name" value="Pkinase"/>
    <property type="match status" value="1"/>
</dbReference>
<evidence type="ECO:0000256" key="6">
    <source>
        <dbReference type="ARBA" id="ARBA00022840"/>
    </source>
</evidence>
<dbReference type="PANTHER" id="PTHR24345">
    <property type="entry name" value="SERINE/THREONINE-PROTEIN KINASE PLK"/>
    <property type="match status" value="1"/>
</dbReference>
<dbReference type="SUPFAM" id="SSF56112">
    <property type="entry name" value="Protein kinase-like (PK-like)"/>
    <property type="match status" value="1"/>
</dbReference>
<evidence type="ECO:0000256" key="9">
    <source>
        <dbReference type="SAM" id="MobiDB-lite"/>
    </source>
</evidence>
<dbReference type="InterPro" id="IPR011009">
    <property type="entry name" value="Kinase-like_dom_sf"/>
</dbReference>
<dbReference type="PROSITE" id="PS00108">
    <property type="entry name" value="PROTEIN_KINASE_ST"/>
    <property type="match status" value="1"/>
</dbReference>
<keyword evidence="5 8" id="KW-0418">Kinase</keyword>
<dbReference type="FunFam" id="3.30.200.20:FF:000091">
    <property type="entry name" value="Serine/threonine-protein kinase PLK"/>
    <property type="match status" value="1"/>
</dbReference>
<dbReference type="PROSITE" id="PS50078">
    <property type="entry name" value="POLO_BOX"/>
    <property type="match status" value="1"/>
</dbReference>
<dbReference type="Gene3D" id="3.30.1120.30">
    <property type="entry name" value="POLO box domain"/>
    <property type="match status" value="2"/>
</dbReference>
<dbReference type="InterPro" id="IPR017441">
    <property type="entry name" value="Protein_kinase_ATP_BS"/>
</dbReference>
<organism evidence="13 14">
    <name type="scientific">Pichia sorbitophila (strain ATCC MYA-4447 / BCRC 22081 / CBS 7064 / NBRC 10061 / NRRL Y-12695)</name>
    <name type="common">Hybrid yeast</name>
    <dbReference type="NCBI Taxonomy" id="559304"/>
    <lineage>
        <taxon>Eukaryota</taxon>
        <taxon>Fungi</taxon>
        <taxon>Dikarya</taxon>
        <taxon>Ascomycota</taxon>
        <taxon>Saccharomycotina</taxon>
        <taxon>Pichiomycetes</taxon>
        <taxon>Debaryomycetaceae</taxon>
        <taxon>Millerozyma</taxon>
    </lineage>
</organism>
<sequence length="646" mass="74085">MSTVRTQPLQPLNNGQLNARTNVTPIKPTRKGKEEDKGKKKKEKLSALCKTPPSIVRTRNGRDYRRGTFLGEGGFARCFQMKDSSGRIYAAKTVAKASIKNEKTKTKLLSEIKIHKSLKHANIVNFVDCFEDDINVYILLEICPNQSLMELLKVRKRVTEPEARFFLVQIVGAIQYLHSRRVIHRDLKLGNIFFDPEMNLKIGDFGLASVLPSTDSRKYTICGTPNYIAPEVLGGKNTGHSFEVDIWAIGIMMYALLIGKPPFQAKDVQVIYERIKKSDYSFPPDKPISDEAKILINDLLSLNPLHRPNVNEILNYDWFKGSFPDKTHEISLSGTPEGLENISKAQSAINFTNTKVSAGIYTPRNKNPVEILRSDLHSEQPRAMLPKSLSPGDTRSKYQEVDPYQLGRPRRVNFNSSFSASIKYLNQVCFETYQNIRKLEYSKYDRIDTMELPSCENPTLISKWVDYSNKYGFSYQLNNNDIGVLFNDENTFLKLHDSDRFLELIYQENEGWTCIENSASHPPSQARRQLEIVDFFAKYMNSNLSKVSENEDRKETVFLRRYTRTADYIMFEMTNGNFQFNFKDHHKICISKNGLAITHVSPNRIAQTHPLIFILKQGNFPSTEVPDCLEKIHTIKDAIKRKAFKE</sequence>
<dbReference type="GO" id="GO:0005816">
    <property type="term" value="C:spindle pole body"/>
    <property type="evidence" value="ECO:0007669"/>
    <property type="project" value="TreeGrafter"/>
</dbReference>
<feature type="region of interest" description="Disordered" evidence="9">
    <location>
        <begin position="1"/>
        <end position="44"/>
    </location>
</feature>
<evidence type="ECO:0000313" key="12">
    <source>
        <dbReference type="EMBL" id="CCE83496.1"/>
    </source>
</evidence>
<dbReference type="EMBL" id="FO082049">
    <property type="protein sequence ID" value="CCE83496.1"/>
    <property type="molecule type" value="Genomic_DNA"/>
</dbReference>
<dbReference type="EMBL" id="FO082048">
    <property type="protein sequence ID" value="CCE84527.1"/>
    <property type="molecule type" value="Genomic_DNA"/>
</dbReference>
<dbReference type="GO" id="GO:0005737">
    <property type="term" value="C:cytoplasm"/>
    <property type="evidence" value="ECO:0007669"/>
    <property type="project" value="TreeGrafter"/>
</dbReference>
<evidence type="ECO:0000313" key="13">
    <source>
        <dbReference type="EMBL" id="CCE84527.1"/>
    </source>
</evidence>
<dbReference type="InterPro" id="IPR036947">
    <property type="entry name" value="POLO_box_dom_sf"/>
</dbReference>
<dbReference type="InterPro" id="IPR033695">
    <property type="entry name" value="POLO_box_2"/>
</dbReference>
<dbReference type="CDD" id="cd13117">
    <property type="entry name" value="POLO_box_2"/>
    <property type="match status" value="1"/>
</dbReference>
<comment type="similarity">
    <text evidence="8">Belongs to the protein kinase superfamily. Ser/Thr protein kinase family. CDC5/Polo subfamily.</text>
</comment>
<dbReference type="Proteomes" id="UP000005222">
    <property type="component" value="Chromosome L"/>
</dbReference>
<keyword evidence="14" id="KW-1185">Reference proteome</keyword>
<dbReference type="STRING" id="559304.G8Y7E7"/>
<feature type="domain" description="Protein kinase" evidence="10">
    <location>
        <begin position="64"/>
        <end position="319"/>
    </location>
</feature>
<dbReference type="SUPFAM" id="SSF82615">
    <property type="entry name" value="Polo-box domain"/>
    <property type="match status" value="2"/>
</dbReference>
<keyword evidence="1 8" id="KW-0723">Serine/threonine-protein kinase</keyword>
<dbReference type="InterPro" id="IPR008271">
    <property type="entry name" value="Ser/Thr_kinase_AS"/>
</dbReference>
<reference evidence="13" key="1">
    <citation type="submission" date="2011-10" db="EMBL/GenBank/DDBJ databases">
        <authorList>
            <person name="Genoscope - CEA"/>
        </authorList>
    </citation>
    <scope>NUCLEOTIDE SEQUENCE</scope>
</reference>
<dbReference type="PROSITE" id="PS50011">
    <property type="entry name" value="PROTEIN_KINASE_DOM"/>
    <property type="match status" value="1"/>
</dbReference>
<dbReference type="EC" id="2.7.11.21" evidence="8"/>
<dbReference type="GO" id="GO:0007052">
    <property type="term" value="P:mitotic spindle organization"/>
    <property type="evidence" value="ECO:0007669"/>
    <property type="project" value="TreeGrafter"/>
</dbReference>
<evidence type="ECO:0000259" key="11">
    <source>
        <dbReference type="PROSITE" id="PS50078"/>
    </source>
</evidence>
<dbReference type="PANTHER" id="PTHR24345:SF0">
    <property type="entry name" value="CELL CYCLE SERINE_THREONINE-PROTEIN KINASE CDC5_MSD2"/>
    <property type="match status" value="1"/>
</dbReference>
<dbReference type="InParanoid" id="G8Y7E7"/>
<dbReference type="Gene3D" id="3.30.200.20">
    <property type="entry name" value="Phosphorylase Kinase, domain 1"/>
    <property type="match status" value="1"/>
</dbReference>
<evidence type="ECO:0000256" key="7">
    <source>
        <dbReference type="PROSITE-ProRule" id="PRU10141"/>
    </source>
</evidence>
<evidence type="ECO:0000256" key="8">
    <source>
        <dbReference type="RuleBase" id="RU361162"/>
    </source>
</evidence>
<accession>G8Y7E7</accession>
<evidence type="ECO:0000256" key="5">
    <source>
        <dbReference type="ARBA" id="ARBA00022777"/>
    </source>
</evidence>
<dbReference type="SMART" id="SM00220">
    <property type="entry name" value="S_TKc"/>
    <property type="match status" value="1"/>
</dbReference>
<dbReference type="InterPro" id="IPR033701">
    <property type="entry name" value="POLO_box_1"/>
</dbReference>
<dbReference type="CDD" id="cd13118">
    <property type="entry name" value="POLO_box_1"/>
    <property type="match status" value="1"/>
</dbReference>
<feature type="binding site" evidence="7">
    <location>
        <position position="96"/>
    </location>
    <ligand>
        <name>ATP</name>
        <dbReference type="ChEBI" id="CHEBI:30616"/>
    </ligand>
</feature>
<keyword evidence="4 7" id="KW-0547">Nucleotide-binding</keyword>
<gene>
    <name evidence="13" type="primary">Piso0_004072</name>
    <name evidence="12" type="ORF">GNLVRS01_PISO0K08832g</name>
    <name evidence="13" type="ORF">GNLVRS01_PISO0L08833g</name>
</gene>
<dbReference type="HOGENOM" id="CLU_000288_46_2_1"/>
<evidence type="ECO:0000256" key="3">
    <source>
        <dbReference type="ARBA" id="ARBA00022737"/>
    </source>
</evidence>
<dbReference type="FunFam" id="3.30.1120.30:FF:000005">
    <property type="entry name" value="Serine/threonine-protein kinase"/>
    <property type="match status" value="1"/>
</dbReference>
<protein>
    <recommendedName>
        <fullName evidence="8">Serine/threonine-protein kinase</fullName>
        <ecNumber evidence="8">2.7.11.21</ecNumber>
    </recommendedName>
</protein>
<dbReference type="GO" id="GO:0004674">
    <property type="term" value="F:protein serine/threonine kinase activity"/>
    <property type="evidence" value="ECO:0007669"/>
    <property type="project" value="UniProtKB-KW"/>
</dbReference>
<name>G8Y7E7_PICSO</name>
<proteinExistence type="inferred from homology"/>
<dbReference type="OrthoDB" id="408964at2759"/>
<dbReference type="Gene3D" id="1.10.510.10">
    <property type="entry name" value="Transferase(Phosphotransferase) domain 1"/>
    <property type="match status" value="1"/>
</dbReference>
<reference evidence="14" key="2">
    <citation type="journal article" date="2012" name="G3 (Bethesda)">
        <title>Pichia sorbitophila, an interspecies yeast hybrid reveals early steps of genome resolution following polyploidization.</title>
        <authorList>
            <person name="Leh Louis V."/>
            <person name="Despons L."/>
            <person name="Friedrich A."/>
            <person name="Martin T."/>
            <person name="Durrens P."/>
            <person name="Casaregola S."/>
            <person name="Neuveglise C."/>
            <person name="Fairhead C."/>
            <person name="Marck C."/>
            <person name="Cruz J.A."/>
            <person name="Straub M.L."/>
            <person name="Kugler V."/>
            <person name="Sacerdot C."/>
            <person name="Uzunov Z."/>
            <person name="Thierry A."/>
            <person name="Weiss S."/>
            <person name="Bleykasten C."/>
            <person name="De Montigny J."/>
            <person name="Jacques N."/>
            <person name="Jung P."/>
            <person name="Lemaire M."/>
            <person name="Mallet S."/>
            <person name="Morel G."/>
            <person name="Richard G.F."/>
            <person name="Sarkar A."/>
            <person name="Savel G."/>
            <person name="Schacherer J."/>
            <person name="Seret M.L."/>
            <person name="Talla E."/>
            <person name="Samson G."/>
            <person name="Jubin C."/>
            <person name="Poulain J."/>
            <person name="Vacherie B."/>
            <person name="Barbe V."/>
            <person name="Pelletier E."/>
            <person name="Sherman D.J."/>
            <person name="Westhof E."/>
            <person name="Weissenbach J."/>
            <person name="Baret P.V."/>
            <person name="Wincker P."/>
            <person name="Gaillardin C."/>
            <person name="Dujon B."/>
            <person name="Souciet J.L."/>
        </authorList>
    </citation>
    <scope>NUCLEOTIDE SEQUENCE [LARGE SCALE GENOMIC DNA]</scope>
    <source>
        <strain evidence="14">ATCC MYA-4447 / BCRC 22081 / CBS 7064 / NBRC 10061 / NRRL Y-12695</strain>
    </source>
</reference>
<dbReference type="InterPro" id="IPR000719">
    <property type="entry name" value="Prot_kinase_dom"/>
</dbReference>
<comment type="catalytic activity">
    <reaction evidence="8">
        <text>L-threonyl-[protein] + ATP = O-phospho-L-threonyl-[protein] + ADP + H(+)</text>
        <dbReference type="Rhea" id="RHEA:46608"/>
        <dbReference type="Rhea" id="RHEA-COMP:11060"/>
        <dbReference type="Rhea" id="RHEA-COMP:11605"/>
        <dbReference type="ChEBI" id="CHEBI:15378"/>
        <dbReference type="ChEBI" id="CHEBI:30013"/>
        <dbReference type="ChEBI" id="CHEBI:30616"/>
        <dbReference type="ChEBI" id="CHEBI:61977"/>
        <dbReference type="ChEBI" id="CHEBI:456216"/>
        <dbReference type="EC" id="2.7.11.21"/>
    </reaction>
</comment>
<feature type="domain" description="POLO box" evidence="11">
    <location>
        <begin position="460"/>
        <end position="542"/>
    </location>
</feature>
<evidence type="ECO:0000256" key="1">
    <source>
        <dbReference type="ARBA" id="ARBA00022527"/>
    </source>
</evidence>
<evidence type="ECO:0000313" key="14">
    <source>
        <dbReference type="Proteomes" id="UP000005222"/>
    </source>
</evidence>
<dbReference type="AlphaFoldDB" id="G8Y7E7"/>
<dbReference type="GO" id="GO:0030447">
    <property type="term" value="P:filamentous growth"/>
    <property type="evidence" value="ECO:0007669"/>
    <property type="project" value="UniProtKB-ARBA"/>
</dbReference>
<dbReference type="PROSITE" id="PS00107">
    <property type="entry name" value="PROTEIN_KINASE_ATP"/>
    <property type="match status" value="1"/>
</dbReference>
<dbReference type="eggNOG" id="KOG0575">
    <property type="taxonomic scope" value="Eukaryota"/>
</dbReference>
<dbReference type="FunFam" id="1.10.510.10:FF:000647">
    <property type="entry name" value="Serine/threonine-protein kinase"/>
    <property type="match status" value="1"/>
</dbReference>
<evidence type="ECO:0000259" key="10">
    <source>
        <dbReference type="PROSITE" id="PS50011"/>
    </source>
</evidence>
<dbReference type="FunCoup" id="G8Y7E7">
    <property type="interactions" value="581"/>
</dbReference>
<dbReference type="GO" id="GO:0005524">
    <property type="term" value="F:ATP binding"/>
    <property type="evidence" value="ECO:0007669"/>
    <property type="project" value="UniProtKB-UniRule"/>
</dbReference>
<dbReference type="GO" id="GO:0000776">
    <property type="term" value="C:kinetochore"/>
    <property type="evidence" value="ECO:0007669"/>
    <property type="project" value="TreeGrafter"/>
</dbReference>
<evidence type="ECO:0000256" key="2">
    <source>
        <dbReference type="ARBA" id="ARBA00022679"/>
    </source>
</evidence>
<evidence type="ECO:0000256" key="4">
    <source>
        <dbReference type="ARBA" id="ARBA00022741"/>
    </source>
</evidence>
<dbReference type="GO" id="GO:0000922">
    <property type="term" value="C:spindle pole"/>
    <property type="evidence" value="ECO:0007669"/>
    <property type="project" value="TreeGrafter"/>
</dbReference>
<feature type="compositionally biased region" description="Polar residues" evidence="9">
    <location>
        <begin position="1"/>
        <end position="24"/>
    </location>
</feature>
<keyword evidence="3" id="KW-0677">Repeat</keyword>
<dbReference type="Proteomes" id="UP000005222">
    <property type="component" value="Chromosome K"/>
</dbReference>
<keyword evidence="6 7" id="KW-0067">ATP-binding</keyword>
<keyword evidence="2 8" id="KW-0808">Transferase</keyword>
<dbReference type="CDD" id="cd14099">
    <property type="entry name" value="STKc_PLK"/>
    <property type="match status" value="1"/>
</dbReference>